<evidence type="ECO:0000313" key="11">
    <source>
        <dbReference type="EMBL" id="VDD86169.1"/>
    </source>
</evidence>
<keyword evidence="5" id="KW-0804">Transcription</keyword>
<keyword evidence="3" id="KW-0677">Repeat</keyword>
<evidence type="ECO:0000313" key="12">
    <source>
        <dbReference type="Proteomes" id="UP000274131"/>
    </source>
</evidence>
<feature type="domain" description="RRM" evidence="10">
    <location>
        <begin position="238"/>
        <end position="317"/>
    </location>
</feature>
<dbReference type="STRING" id="51028.A0A158Q9B9"/>
<keyword evidence="2" id="KW-0507">mRNA processing</keyword>
<keyword evidence="7" id="KW-0539">Nucleus</keyword>
<dbReference type="PANTHER" id="PTHR48033">
    <property type="entry name" value="RNA-BINDING (RRM/RBD/RNP MOTIFS) FAMILY PROTEIN"/>
    <property type="match status" value="1"/>
</dbReference>
<feature type="domain" description="RRM" evidence="10">
    <location>
        <begin position="152"/>
        <end position="230"/>
    </location>
</feature>
<dbReference type="WBParaSite" id="EVEC_0000160401-mRNA-1">
    <property type="protein sequence ID" value="EVEC_0000160401-mRNA-1"/>
    <property type="gene ID" value="EVEC_0000160401"/>
</dbReference>
<dbReference type="PANTHER" id="PTHR48033:SF9">
    <property type="entry name" value="TAR DNA-BINDING PROTEIN 43"/>
    <property type="match status" value="1"/>
</dbReference>
<proteinExistence type="predicted"/>
<evidence type="ECO:0000256" key="7">
    <source>
        <dbReference type="ARBA" id="ARBA00023242"/>
    </source>
</evidence>
<evidence type="ECO:0000259" key="10">
    <source>
        <dbReference type="PROSITE" id="PS50102"/>
    </source>
</evidence>
<feature type="region of interest" description="Disordered" evidence="9">
    <location>
        <begin position="107"/>
        <end position="144"/>
    </location>
</feature>
<dbReference type="PROSITE" id="PS50102">
    <property type="entry name" value="RRM"/>
    <property type="match status" value="2"/>
</dbReference>
<evidence type="ECO:0000256" key="4">
    <source>
        <dbReference type="ARBA" id="ARBA00023015"/>
    </source>
</evidence>
<dbReference type="Pfam" id="PF00076">
    <property type="entry name" value="RRM_1"/>
    <property type="match status" value="1"/>
</dbReference>
<evidence type="ECO:0000256" key="2">
    <source>
        <dbReference type="ARBA" id="ARBA00022664"/>
    </source>
</evidence>
<dbReference type="OrthoDB" id="2020831at2759"/>
<sequence length="453" mass="49271">MAETQGSSPSAPTSELVTEEAVEYVLVGESEDGEKLELPTNPPDKSLGFSTLTHAFPGAQGLKFKNPVTKASRALLMDSSGTKFLPPADGWKDKTFIVIYPQRSSSDQNTKRKKMMDECEKDSDSEDVSGGPGGQLTAKQKRIEDPSEKNCTDLIVLGIPYTTSSETCKAYFELFGDVVMFDLKKDASGNSKGFGFVRMADYNAQIRVLAKQTHEIDGRRCQVKIPLSKGESAQATVSRIFVGRLPEKFTVEDLRNFFNEEAAKIDPEACVTDVFIPRPFRSFAFVNFSSSLVARTIIKLGDVVLDGCSLAVSAAAPREAPDFSPRSQKSVYGMGSHGGPNFTHKAASQRCDAYSLDRSQAGYYDGYSGSHWDSPRGGGFRNAEKRSYSPAYGASRYGGLSRPGTSQALASGLDALNLNKMNVKPDVVDAAWQAFWSTLNNQVGPNGQNNSKW</sequence>
<dbReference type="InterPro" id="IPR000504">
    <property type="entry name" value="RRM_dom"/>
</dbReference>
<evidence type="ECO:0000256" key="1">
    <source>
        <dbReference type="ARBA" id="ARBA00004123"/>
    </source>
</evidence>
<dbReference type="InterPro" id="IPR041105">
    <property type="entry name" value="TDP-43_N"/>
</dbReference>
<evidence type="ECO:0000256" key="9">
    <source>
        <dbReference type="SAM" id="MobiDB-lite"/>
    </source>
</evidence>
<dbReference type="GO" id="GO:0000785">
    <property type="term" value="C:chromatin"/>
    <property type="evidence" value="ECO:0007669"/>
    <property type="project" value="TreeGrafter"/>
</dbReference>
<dbReference type="SUPFAM" id="SSF54928">
    <property type="entry name" value="RNA-binding domain, RBD"/>
    <property type="match status" value="2"/>
</dbReference>
<dbReference type="GO" id="GO:0006397">
    <property type="term" value="P:mRNA processing"/>
    <property type="evidence" value="ECO:0007669"/>
    <property type="project" value="UniProtKB-KW"/>
</dbReference>
<dbReference type="Gene3D" id="3.30.70.330">
    <property type="match status" value="2"/>
</dbReference>
<keyword evidence="12" id="KW-1185">Reference proteome</keyword>
<dbReference type="GO" id="GO:0008380">
    <property type="term" value="P:RNA splicing"/>
    <property type="evidence" value="ECO:0007669"/>
    <property type="project" value="UniProtKB-KW"/>
</dbReference>
<evidence type="ECO:0000256" key="6">
    <source>
        <dbReference type="ARBA" id="ARBA00023187"/>
    </source>
</evidence>
<organism evidence="13">
    <name type="scientific">Enterobius vermicularis</name>
    <name type="common">Human pinworm</name>
    <dbReference type="NCBI Taxonomy" id="51028"/>
    <lineage>
        <taxon>Eukaryota</taxon>
        <taxon>Metazoa</taxon>
        <taxon>Ecdysozoa</taxon>
        <taxon>Nematoda</taxon>
        <taxon>Chromadorea</taxon>
        <taxon>Rhabditida</taxon>
        <taxon>Spirurina</taxon>
        <taxon>Oxyuridomorpha</taxon>
        <taxon>Oxyuroidea</taxon>
        <taxon>Oxyuridae</taxon>
        <taxon>Enterobius</taxon>
    </lineage>
</organism>
<dbReference type="CDD" id="cd19609">
    <property type="entry name" value="NTD_TDP-43"/>
    <property type="match status" value="1"/>
</dbReference>
<dbReference type="Pfam" id="PF18694">
    <property type="entry name" value="TDP-43_N"/>
    <property type="match status" value="1"/>
</dbReference>
<dbReference type="InterPro" id="IPR012677">
    <property type="entry name" value="Nucleotide-bd_a/b_plait_sf"/>
</dbReference>
<evidence type="ECO:0000256" key="5">
    <source>
        <dbReference type="ARBA" id="ARBA00023163"/>
    </source>
</evidence>
<comment type="subcellular location">
    <subcellularLocation>
        <location evidence="1">Nucleus</location>
    </subcellularLocation>
</comment>
<keyword evidence="6" id="KW-0508">mRNA splicing</keyword>
<protein>
    <submittedName>
        <fullName evidence="13">RRM domain-containing protein</fullName>
    </submittedName>
</protein>
<name>A0A158Q9B9_ENTVE</name>
<dbReference type="GO" id="GO:0003723">
    <property type="term" value="F:RNA binding"/>
    <property type="evidence" value="ECO:0007669"/>
    <property type="project" value="UniProtKB-UniRule"/>
</dbReference>
<accession>A0A158Q9B9</accession>
<dbReference type="GO" id="GO:0010468">
    <property type="term" value="P:regulation of gene expression"/>
    <property type="evidence" value="ECO:0007669"/>
    <property type="project" value="TreeGrafter"/>
</dbReference>
<reference evidence="13" key="1">
    <citation type="submission" date="2016-04" db="UniProtKB">
        <authorList>
            <consortium name="WormBaseParasite"/>
        </authorList>
    </citation>
    <scope>IDENTIFICATION</scope>
</reference>
<dbReference type="Proteomes" id="UP000274131">
    <property type="component" value="Unassembled WGS sequence"/>
</dbReference>
<keyword evidence="4" id="KW-0805">Transcription regulation</keyword>
<dbReference type="SMART" id="SM00360">
    <property type="entry name" value="RRM"/>
    <property type="match status" value="2"/>
</dbReference>
<gene>
    <name evidence="11" type="ORF">EVEC_LOCUS1312</name>
</gene>
<dbReference type="InterPro" id="IPR035979">
    <property type="entry name" value="RBD_domain_sf"/>
</dbReference>
<evidence type="ECO:0000313" key="13">
    <source>
        <dbReference type="WBParaSite" id="EVEC_0000160401-mRNA-1"/>
    </source>
</evidence>
<evidence type="ECO:0000256" key="3">
    <source>
        <dbReference type="ARBA" id="ARBA00022737"/>
    </source>
</evidence>
<keyword evidence="8" id="KW-0694">RNA-binding</keyword>
<dbReference type="GO" id="GO:0005654">
    <property type="term" value="C:nucleoplasm"/>
    <property type="evidence" value="ECO:0007669"/>
    <property type="project" value="TreeGrafter"/>
</dbReference>
<dbReference type="EMBL" id="UXUI01007196">
    <property type="protein sequence ID" value="VDD86169.1"/>
    <property type="molecule type" value="Genomic_DNA"/>
</dbReference>
<evidence type="ECO:0000256" key="8">
    <source>
        <dbReference type="PROSITE-ProRule" id="PRU00176"/>
    </source>
</evidence>
<reference evidence="11 12" key="2">
    <citation type="submission" date="2018-10" db="EMBL/GenBank/DDBJ databases">
        <authorList>
            <consortium name="Pathogen Informatics"/>
        </authorList>
    </citation>
    <scope>NUCLEOTIDE SEQUENCE [LARGE SCALE GENOMIC DNA]</scope>
</reference>
<dbReference type="AlphaFoldDB" id="A0A158Q9B9"/>